<dbReference type="InterPro" id="IPR042086">
    <property type="entry name" value="MeTrfase_capping"/>
</dbReference>
<name>A0A2G3PR55_WILMA</name>
<organism evidence="3 4">
    <name type="scientific">Williamsia marianensis</name>
    <dbReference type="NCBI Taxonomy" id="85044"/>
    <lineage>
        <taxon>Bacteria</taxon>
        <taxon>Bacillati</taxon>
        <taxon>Actinomycetota</taxon>
        <taxon>Actinomycetes</taxon>
        <taxon>Mycobacteriales</taxon>
        <taxon>Nocardiaceae</taxon>
        <taxon>Williamsia</taxon>
    </lineage>
</organism>
<evidence type="ECO:0000256" key="2">
    <source>
        <dbReference type="ARBA" id="ARBA00022842"/>
    </source>
</evidence>
<dbReference type="Gene3D" id="3.40.50.150">
    <property type="entry name" value="Vaccinia Virus protein VP39"/>
    <property type="match status" value="1"/>
</dbReference>
<dbReference type="GO" id="GO:0046872">
    <property type="term" value="F:metal ion binding"/>
    <property type="evidence" value="ECO:0007669"/>
    <property type="project" value="UniProtKB-KW"/>
</dbReference>
<dbReference type="InterPro" id="IPR005299">
    <property type="entry name" value="MeTrfase_7"/>
</dbReference>
<gene>
    <name evidence="3" type="ORF">CSW57_07720</name>
</gene>
<evidence type="ECO:0008006" key="5">
    <source>
        <dbReference type="Google" id="ProtNLM"/>
    </source>
</evidence>
<sequence length="349" mass="37622">MENPLMTQPEAMAGGGQYNEHSTAQLSAAARALPLLRSAAAVVPPTSGGSLTVADYGCSEGRNSLAPMRAAIEEMRRVHSTDAPISVVHTDLPTNDFSSLFATVADDPGTYAGPAVYTSAVGRSFYRQILPPRSVSLGWSSIALHWLSAAAGPLDGMWYTDGTQSQRERWARRAGDDWARFLDARGRELLTSGRLVIVVGSADAAGNSGAETVMTTLKRVADDMTGTGRLPTTSLTPIPAWYRTAAEWHAPFPHAAFTLDHFEEVVLGDPIAEQNVEGDRGQYARDVAEAIRVSFGPSLLAAIPHEDRAAIEHELFTERLTDAINQDTTVGFDWRLAIMMLSRRDAVGE</sequence>
<dbReference type="GO" id="GO:0008168">
    <property type="term" value="F:methyltransferase activity"/>
    <property type="evidence" value="ECO:0007669"/>
    <property type="project" value="InterPro"/>
</dbReference>
<keyword evidence="1" id="KW-0479">Metal-binding</keyword>
<protein>
    <recommendedName>
        <fullName evidence="5">SAM-dependent methyltransferase</fullName>
    </recommendedName>
</protein>
<accession>A0A2G3PR55</accession>
<dbReference type="SUPFAM" id="SSF53335">
    <property type="entry name" value="S-adenosyl-L-methionine-dependent methyltransferases"/>
    <property type="match status" value="1"/>
</dbReference>
<dbReference type="Gene3D" id="1.10.1200.270">
    <property type="entry name" value="Methyltransferase, alpha-helical capping domain"/>
    <property type="match status" value="1"/>
</dbReference>
<dbReference type="EMBL" id="PEBD01000005">
    <property type="protein sequence ID" value="PHV67562.1"/>
    <property type="molecule type" value="Genomic_DNA"/>
</dbReference>
<keyword evidence="2" id="KW-0460">Magnesium</keyword>
<evidence type="ECO:0000313" key="3">
    <source>
        <dbReference type="EMBL" id="PHV67562.1"/>
    </source>
</evidence>
<evidence type="ECO:0000256" key="1">
    <source>
        <dbReference type="ARBA" id="ARBA00022723"/>
    </source>
</evidence>
<dbReference type="Proteomes" id="UP000225108">
    <property type="component" value="Unassembled WGS sequence"/>
</dbReference>
<comment type="caution">
    <text evidence="3">The sequence shown here is derived from an EMBL/GenBank/DDBJ whole genome shotgun (WGS) entry which is preliminary data.</text>
</comment>
<dbReference type="InterPro" id="IPR029063">
    <property type="entry name" value="SAM-dependent_MTases_sf"/>
</dbReference>
<proteinExistence type="predicted"/>
<dbReference type="AlphaFoldDB" id="A0A2G3PR55"/>
<reference evidence="3 4" key="1">
    <citation type="submission" date="2017-10" db="EMBL/GenBank/DDBJ databases">
        <title>The draft genome sequence of Williamsia sp. BULT 1.1 isolated from the semi-arid grassland soils from South Africa.</title>
        <authorList>
            <person name="Kabwe M.H."/>
            <person name="Govender N."/>
            <person name="Mutseka Lunga P."/>
            <person name="Vikram S."/>
            <person name="Makhalanyane T.P."/>
        </authorList>
    </citation>
    <scope>NUCLEOTIDE SEQUENCE [LARGE SCALE GENOMIC DNA]</scope>
    <source>
        <strain evidence="3 4">BULT 1.1</strain>
    </source>
</reference>
<dbReference type="Pfam" id="PF03492">
    <property type="entry name" value="Methyltransf_7"/>
    <property type="match status" value="1"/>
</dbReference>
<dbReference type="PANTHER" id="PTHR31009">
    <property type="entry name" value="S-ADENOSYL-L-METHIONINE:CARBOXYL METHYLTRANSFERASE FAMILY PROTEIN"/>
    <property type="match status" value="1"/>
</dbReference>
<evidence type="ECO:0000313" key="4">
    <source>
        <dbReference type="Proteomes" id="UP000225108"/>
    </source>
</evidence>